<evidence type="ECO:0000256" key="3">
    <source>
        <dbReference type="ARBA" id="ARBA00022691"/>
    </source>
</evidence>
<reference evidence="5" key="1">
    <citation type="submission" date="2021-08" db="EMBL/GenBank/DDBJ databases">
        <title>Genome of a novel bacterium of the phylum Verrucomicrobia, Oleiharenicola sp. KSB-15.</title>
        <authorList>
            <person name="Chung J.-H."/>
            <person name="Ahn J.-H."/>
            <person name="Yoon Y."/>
            <person name="Kim D.-Y."/>
            <person name="An S.-H."/>
            <person name="Park I."/>
            <person name="Yeon J."/>
        </authorList>
    </citation>
    <scope>NUCLEOTIDE SEQUENCE</scope>
    <source>
        <strain evidence="5">KSB-15</strain>
    </source>
</reference>
<protein>
    <submittedName>
        <fullName evidence="5">Class I SAM-dependent methyltransferase</fullName>
        <ecNumber evidence="5">2.1.1.-</ecNumber>
    </submittedName>
</protein>
<accession>A0A8F9XLD1</accession>
<dbReference type="Proteomes" id="UP000825051">
    <property type="component" value="Chromosome"/>
</dbReference>
<keyword evidence="2 5" id="KW-0808">Transferase</keyword>
<keyword evidence="3" id="KW-0949">S-adenosyl-L-methionine</keyword>
<keyword evidence="6" id="KW-1185">Reference proteome</keyword>
<organism evidence="5 6">
    <name type="scientific">Horticoccus luteus</name>
    <dbReference type="NCBI Taxonomy" id="2862869"/>
    <lineage>
        <taxon>Bacteria</taxon>
        <taxon>Pseudomonadati</taxon>
        <taxon>Verrucomicrobiota</taxon>
        <taxon>Opitutia</taxon>
        <taxon>Opitutales</taxon>
        <taxon>Opitutaceae</taxon>
        <taxon>Horticoccus</taxon>
    </lineage>
</organism>
<evidence type="ECO:0000259" key="4">
    <source>
        <dbReference type="Pfam" id="PF10672"/>
    </source>
</evidence>
<dbReference type="GO" id="GO:0008168">
    <property type="term" value="F:methyltransferase activity"/>
    <property type="evidence" value="ECO:0007669"/>
    <property type="project" value="UniProtKB-KW"/>
</dbReference>
<dbReference type="RefSeq" id="WP_220162080.1">
    <property type="nucleotide sequence ID" value="NZ_CP080507.1"/>
</dbReference>
<evidence type="ECO:0000313" key="5">
    <source>
        <dbReference type="EMBL" id="QYM78909.1"/>
    </source>
</evidence>
<dbReference type="InterPro" id="IPR013780">
    <property type="entry name" value="Glyco_hydro_b"/>
</dbReference>
<dbReference type="EMBL" id="CP080507">
    <property type="protein sequence ID" value="QYM78909.1"/>
    <property type="molecule type" value="Genomic_DNA"/>
</dbReference>
<dbReference type="GO" id="GO:0032259">
    <property type="term" value="P:methylation"/>
    <property type="evidence" value="ECO:0007669"/>
    <property type="project" value="UniProtKB-KW"/>
</dbReference>
<dbReference type="AlphaFoldDB" id="A0A8F9XLD1"/>
<dbReference type="EC" id="2.1.1.-" evidence="5"/>
<keyword evidence="1 5" id="KW-0489">Methyltransferase</keyword>
<dbReference type="Gene3D" id="2.60.40.1180">
    <property type="entry name" value="Golgi alpha-mannosidase II"/>
    <property type="match status" value="1"/>
</dbReference>
<dbReference type="KEGG" id="ole:K0B96_16630"/>
<dbReference type="PANTHER" id="PTHR43042:SF2">
    <property type="entry name" value="SAM-DEPENDENT METHYLTRANSFERASE"/>
    <property type="match status" value="1"/>
</dbReference>
<evidence type="ECO:0000313" key="6">
    <source>
        <dbReference type="Proteomes" id="UP000825051"/>
    </source>
</evidence>
<dbReference type="PANTHER" id="PTHR43042">
    <property type="entry name" value="SAM-DEPENDENT METHYLTRANSFERASE"/>
    <property type="match status" value="1"/>
</dbReference>
<feature type="domain" description="S-adenosylmethionine-dependent methyltransferase" evidence="4">
    <location>
        <begin position="147"/>
        <end position="233"/>
    </location>
</feature>
<name>A0A8F9XLD1_9BACT</name>
<gene>
    <name evidence="5" type="ORF">K0B96_16630</name>
</gene>
<dbReference type="InterPro" id="IPR029063">
    <property type="entry name" value="SAM-dependent_MTases_sf"/>
</dbReference>
<dbReference type="Pfam" id="PF10672">
    <property type="entry name" value="Methyltrans_SAM"/>
    <property type="match status" value="1"/>
</dbReference>
<evidence type="ECO:0000256" key="1">
    <source>
        <dbReference type="ARBA" id="ARBA00022603"/>
    </source>
</evidence>
<dbReference type="Gene3D" id="3.40.50.150">
    <property type="entry name" value="Vaccinia Virus protein VP39"/>
    <property type="match status" value="1"/>
</dbReference>
<dbReference type="InterPro" id="IPR019614">
    <property type="entry name" value="SAM-dep_methyl-trfase"/>
</dbReference>
<dbReference type="SUPFAM" id="SSF53335">
    <property type="entry name" value="S-adenosyl-L-methionine-dependent methyltransferases"/>
    <property type="match status" value="1"/>
</dbReference>
<evidence type="ECO:0000256" key="2">
    <source>
        <dbReference type="ARBA" id="ARBA00022679"/>
    </source>
</evidence>
<proteinExistence type="predicted"/>
<sequence length="315" mass="35440">MQQFAHRPALIVADRWRDYQLLDCGDGLKQERWGDITLVRPDPQIIWPRHGEKPGAPWTKWDGFYHRAETGGGRWEYRRPLPDHWTVHYEPLQLTFKIHPTSFKHTGLFPEQAANWDWFSAKIRHAVAPATTAATDSCEAAGPRSVNVLNLFGYTGAASVAAAKAGASVCHVDAAEGMVKWARENAALSGLAEAPIRYIVDDCLKFVRREQRRGRRYDAIIMDPPTYGRGATGEMWKLEDHLWELLTECRALLSEQPLFFLINAYTARLSPTVVANLLAELLHDRGGQITAGEVGLPIQRDGKTLPCGIYGRWES</sequence>